<evidence type="ECO:0000256" key="2">
    <source>
        <dbReference type="ARBA" id="ARBA00022692"/>
    </source>
</evidence>
<dbReference type="PANTHER" id="PTHR43021">
    <property type="entry name" value="NA(+)/H(+) ANTIPORTER-RELATED"/>
    <property type="match status" value="1"/>
</dbReference>
<protein>
    <submittedName>
        <fullName evidence="7">Kef-type K+ transport system membrane component KefB</fullName>
    </submittedName>
</protein>
<keyword evidence="4 5" id="KW-0472">Membrane</keyword>
<evidence type="ECO:0000313" key="8">
    <source>
        <dbReference type="Proteomes" id="UP000248395"/>
    </source>
</evidence>
<proteinExistence type="predicted"/>
<sequence length="399" mass="42000">MSHLPWHSLSLNPLAAFGILLTLGVIGGQIANRAGRLPAITGYVLTGLIIGPASLHLLNQPLLSAADLFVNLALGLALFESGRRVDLHWLRVERTLLLTTLCYCLAVFAALCALLLQGGLGGQASSMMAALGMATSPIVILEMLRETRAEGQVSERLTTATALSSLLSVIVFAIALSSAHLQNQHSTEDAILSPAWLILGSSLLGLLAGLLAIALNRWLGSQQRQRQTVLLFGLIALLVGLSVMLNALPSLALLVFGLATRNLHGGHTVSEPGLLSGSHFFFVAFFVAAGAQLAPQALASHWPLALAYLLLRSAIPMLCWWLLAPQNCLSRQRGLWLGLALNPLSGGSAMLLGMSTLALGADASAFSGTMMAVFVISELTGPLLTRLALHRAGDIPSED</sequence>
<dbReference type="Proteomes" id="UP000248395">
    <property type="component" value="Unassembled WGS sequence"/>
</dbReference>
<feature type="transmembrane region" description="Helical" evidence="5">
    <location>
        <begin position="228"/>
        <end position="259"/>
    </location>
</feature>
<dbReference type="AlphaFoldDB" id="A0A318JP81"/>
<feature type="transmembrane region" description="Helical" evidence="5">
    <location>
        <begin position="279"/>
        <end position="298"/>
    </location>
</feature>
<keyword evidence="8" id="KW-1185">Reference proteome</keyword>
<feature type="transmembrane region" description="Helical" evidence="5">
    <location>
        <begin position="37"/>
        <end position="55"/>
    </location>
</feature>
<feature type="transmembrane region" description="Helical" evidence="5">
    <location>
        <begin position="156"/>
        <end position="176"/>
    </location>
</feature>
<keyword evidence="2 5" id="KW-0812">Transmembrane</keyword>
<feature type="transmembrane region" description="Helical" evidence="5">
    <location>
        <begin position="305"/>
        <end position="323"/>
    </location>
</feature>
<organism evidence="7 8">
    <name type="scientific">Aquitalea magnusonii</name>
    <dbReference type="NCBI Taxonomy" id="332411"/>
    <lineage>
        <taxon>Bacteria</taxon>
        <taxon>Pseudomonadati</taxon>
        <taxon>Pseudomonadota</taxon>
        <taxon>Betaproteobacteria</taxon>
        <taxon>Neisseriales</taxon>
        <taxon>Chromobacteriaceae</taxon>
        <taxon>Aquitalea</taxon>
    </lineage>
</organism>
<dbReference type="InterPro" id="IPR006153">
    <property type="entry name" value="Cation/H_exchanger_TM"/>
</dbReference>
<comment type="caution">
    <text evidence="7">The sequence shown here is derived from an EMBL/GenBank/DDBJ whole genome shotgun (WGS) entry which is preliminary data.</text>
</comment>
<feature type="transmembrane region" description="Helical" evidence="5">
    <location>
        <begin position="61"/>
        <end position="79"/>
    </location>
</feature>
<keyword evidence="3 5" id="KW-1133">Transmembrane helix</keyword>
<feature type="domain" description="Cation/H+ exchanger transmembrane" evidence="6">
    <location>
        <begin position="25"/>
        <end position="382"/>
    </location>
</feature>
<dbReference type="InterPro" id="IPR038770">
    <property type="entry name" value="Na+/solute_symporter_sf"/>
</dbReference>
<dbReference type="Gene3D" id="1.20.1530.20">
    <property type="match status" value="1"/>
</dbReference>
<evidence type="ECO:0000313" key="7">
    <source>
        <dbReference type="EMBL" id="PXX50395.1"/>
    </source>
</evidence>
<evidence type="ECO:0000259" key="6">
    <source>
        <dbReference type="Pfam" id="PF00999"/>
    </source>
</evidence>
<feature type="transmembrane region" description="Helical" evidence="5">
    <location>
        <begin position="335"/>
        <end position="361"/>
    </location>
</feature>
<feature type="transmembrane region" description="Helical" evidence="5">
    <location>
        <begin position="126"/>
        <end position="144"/>
    </location>
</feature>
<feature type="transmembrane region" description="Helical" evidence="5">
    <location>
        <begin position="100"/>
        <end position="120"/>
    </location>
</feature>
<dbReference type="GO" id="GO:0015297">
    <property type="term" value="F:antiporter activity"/>
    <property type="evidence" value="ECO:0007669"/>
    <property type="project" value="InterPro"/>
</dbReference>
<evidence type="ECO:0000256" key="3">
    <source>
        <dbReference type="ARBA" id="ARBA00022989"/>
    </source>
</evidence>
<comment type="subcellular location">
    <subcellularLocation>
        <location evidence="1">Membrane</location>
        <topology evidence="1">Multi-pass membrane protein</topology>
    </subcellularLocation>
</comment>
<dbReference type="RefSeq" id="WP_110312924.1">
    <property type="nucleotide sequence ID" value="NZ_QJKC01000002.1"/>
</dbReference>
<dbReference type="PANTHER" id="PTHR43021:SF2">
    <property type="entry name" value="CATION_H+ EXCHANGER DOMAIN-CONTAINING PROTEIN"/>
    <property type="match status" value="1"/>
</dbReference>
<reference evidence="7 8" key="1">
    <citation type="submission" date="2018-05" db="EMBL/GenBank/DDBJ databases">
        <title>Genomic Encyclopedia of Type Strains, Phase IV (KMG-IV): sequencing the most valuable type-strain genomes for metagenomic binning, comparative biology and taxonomic classification.</title>
        <authorList>
            <person name="Goeker M."/>
        </authorList>
    </citation>
    <scope>NUCLEOTIDE SEQUENCE [LARGE SCALE GENOMIC DNA]</scope>
    <source>
        <strain evidence="7 8">DSM 25134</strain>
    </source>
</reference>
<dbReference type="EMBL" id="QJKC01000002">
    <property type="protein sequence ID" value="PXX50395.1"/>
    <property type="molecule type" value="Genomic_DNA"/>
</dbReference>
<gene>
    <name evidence="7" type="ORF">DFR38_10242</name>
</gene>
<feature type="transmembrane region" description="Helical" evidence="5">
    <location>
        <begin position="6"/>
        <end position="25"/>
    </location>
</feature>
<name>A0A318JP81_9NEIS</name>
<dbReference type="Pfam" id="PF00999">
    <property type="entry name" value="Na_H_Exchanger"/>
    <property type="match status" value="1"/>
</dbReference>
<evidence type="ECO:0000256" key="5">
    <source>
        <dbReference type="SAM" id="Phobius"/>
    </source>
</evidence>
<dbReference type="GO" id="GO:1902600">
    <property type="term" value="P:proton transmembrane transport"/>
    <property type="evidence" value="ECO:0007669"/>
    <property type="project" value="InterPro"/>
</dbReference>
<accession>A0A318JP81</accession>
<dbReference type="GO" id="GO:0016020">
    <property type="term" value="C:membrane"/>
    <property type="evidence" value="ECO:0007669"/>
    <property type="project" value="UniProtKB-SubCell"/>
</dbReference>
<evidence type="ECO:0000256" key="1">
    <source>
        <dbReference type="ARBA" id="ARBA00004141"/>
    </source>
</evidence>
<feature type="transmembrane region" description="Helical" evidence="5">
    <location>
        <begin position="196"/>
        <end position="216"/>
    </location>
</feature>
<evidence type="ECO:0000256" key="4">
    <source>
        <dbReference type="ARBA" id="ARBA00023136"/>
    </source>
</evidence>
<dbReference type="OrthoDB" id="8617652at2"/>